<feature type="transmembrane region" description="Helical" evidence="2">
    <location>
        <begin position="487"/>
        <end position="506"/>
    </location>
</feature>
<evidence type="ECO:0000313" key="6">
    <source>
        <dbReference type="Proteomes" id="UP000186132"/>
    </source>
</evidence>
<accession>A0A1M5P9R6</accession>
<keyword evidence="2" id="KW-0812">Transmembrane</keyword>
<dbReference type="PANTHER" id="PTHR43833">
    <property type="entry name" value="POTASSIUM CHANNEL PROTEIN 2-RELATED-RELATED"/>
    <property type="match status" value="1"/>
</dbReference>
<dbReference type="Pfam" id="PF07885">
    <property type="entry name" value="Ion_trans_2"/>
    <property type="match status" value="1"/>
</dbReference>
<feature type="transmembrane region" description="Helical" evidence="2">
    <location>
        <begin position="316"/>
        <end position="341"/>
    </location>
</feature>
<dbReference type="Gene3D" id="1.10.287.70">
    <property type="match status" value="1"/>
</dbReference>
<dbReference type="InterPro" id="IPR013099">
    <property type="entry name" value="K_chnl_dom"/>
</dbReference>
<feature type="domain" description="RCK N-terminal" evidence="3">
    <location>
        <begin position="10"/>
        <end position="129"/>
    </location>
</feature>
<feature type="domain" description="RCK N-terminal" evidence="3">
    <location>
        <begin position="358"/>
        <end position="481"/>
    </location>
</feature>
<evidence type="ECO:0000256" key="2">
    <source>
        <dbReference type="SAM" id="Phobius"/>
    </source>
</evidence>
<dbReference type="GO" id="GO:0005886">
    <property type="term" value="C:plasma membrane"/>
    <property type="evidence" value="ECO:0007669"/>
    <property type="project" value="UniProtKB-SubCell"/>
</dbReference>
<organism evidence="5 6">
    <name type="scientific">Jatrophihabitans endophyticus</name>
    <dbReference type="NCBI Taxonomy" id="1206085"/>
    <lineage>
        <taxon>Bacteria</taxon>
        <taxon>Bacillati</taxon>
        <taxon>Actinomycetota</taxon>
        <taxon>Actinomycetes</taxon>
        <taxon>Jatrophihabitantales</taxon>
        <taxon>Jatrophihabitantaceae</taxon>
        <taxon>Jatrophihabitans</taxon>
    </lineage>
</organism>
<dbReference type="OrthoDB" id="440986at2"/>
<dbReference type="SUPFAM" id="SSF81324">
    <property type="entry name" value="Voltage-gated potassium channels"/>
    <property type="match status" value="1"/>
</dbReference>
<dbReference type="RefSeq" id="WP_073391257.1">
    <property type="nucleotide sequence ID" value="NZ_FQVU01000004.1"/>
</dbReference>
<dbReference type="STRING" id="1206085.SAMN05443575_3018"/>
<evidence type="ECO:0000259" key="3">
    <source>
        <dbReference type="PROSITE" id="PS51201"/>
    </source>
</evidence>
<dbReference type="AlphaFoldDB" id="A0A1M5P9R6"/>
<dbReference type="InterPro" id="IPR036291">
    <property type="entry name" value="NAD(P)-bd_dom_sf"/>
</dbReference>
<dbReference type="InterPro" id="IPR050721">
    <property type="entry name" value="Trk_Ktr_HKT_K-transport"/>
</dbReference>
<reference evidence="5 6" key="1">
    <citation type="submission" date="2016-11" db="EMBL/GenBank/DDBJ databases">
        <authorList>
            <person name="Jaros S."/>
            <person name="Januszkiewicz K."/>
            <person name="Wedrychowicz H."/>
        </authorList>
    </citation>
    <scope>NUCLEOTIDE SEQUENCE [LARGE SCALE GENOMIC DNA]</scope>
    <source>
        <strain evidence="5 6">DSM 45627</strain>
    </source>
</reference>
<feature type="domain" description="RCK C-terminal" evidence="4">
    <location>
        <begin position="501"/>
        <end position="583"/>
    </location>
</feature>
<dbReference type="PROSITE" id="PS51202">
    <property type="entry name" value="RCK_C"/>
    <property type="match status" value="1"/>
</dbReference>
<dbReference type="InterPro" id="IPR006037">
    <property type="entry name" value="RCK_C"/>
</dbReference>
<evidence type="ECO:0000313" key="5">
    <source>
        <dbReference type="EMBL" id="SHG98516.1"/>
    </source>
</evidence>
<name>A0A1M5P9R6_9ACTN</name>
<dbReference type="EMBL" id="FQVU01000004">
    <property type="protein sequence ID" value="SHG98516.1"/>
    <property type="molecule type" value="Genomic_DNA"/>
</dbReference>
<sequence length="587" mass="63299">MTSGTGATWRGHVIVCGLHDVGVRIVEQLRLAGEQVVVADDEPDPRLLRLSEEFGAAHLAASGRRAATLNDAGLAGAAALICAHDSDLENLEIALLARRMRPDLRVVAQLENEAVARAVARVTGEDSVLDVAAIAAPSLAEACLDLDSRAVEIDAEQFRLQELVAPADGTLRSLYDDLAPVAVSPADGSPLQVCPGRDLAVRAGDRVVVVARTAELVARGLVDEETEEAERRRRRGPLLRRYLRGFVASSETQLRWTLALLLTVAVLSVVVLRFAFRTDDGRHPSVLDAAYFTTETLTTVGFGDYSFTDQDAWLRAWAIALMVVGATLVTVLYAMFTNLLVSRRIAQSYGRQLATRMSEHVVVLGLGSVGLRVVETLVAAGQPVVVLERDEDNRFLARARALKVPVVFGDATVPASLDAVNLRRARAVAVLTSDDLTNIEAGLAVADLLGDRRADVPVVLRVFDRDLAETIDVGFGFEDVRSTAALAAPWFVGAAFGLDILTTFYVDRQPMLVGRLTVGDTGGLRGSAMADLSARIRVIALRRRGAAGLEYPPRRDTRFAGGDEAYLVGPYEELLQVLRRDQVATTQ</sequence>
<keyword evidence="2" id="KW-1133">Transmembrane helix</keyword>
<gene>
    <name evidence="5" type="ORF">SAMN05443575_3018</name>
</gene>
<proteinExistence type="predicted"/>
<dbReference type="PANTHER" id="PTHR43833:SF11">
    <property type="entry name" value="VOLTAGE-GATED POTASSIUM CHANNEL KCH"/>
    <property type="match status" value="1"/>
</dbReference>
<dbReference type="GO" id="GO:0006813">
    <property type="term" value="P:potassium ion transport"/>
    <property type="evidence" value="ECO:0007669"/>
    <property type="project" value="InterPro"/>
</dbReference>
<evidence type="ECO:0000259" key="4">
    <source>
        <dbReference type="PROSITE" id="PS51202"/>
    </source>
</evidence>
<keyword evidence="6" id="KW-1185">Reference proteome</keyword>
<keyword evidence="2" id="KW-0472">Membrane</keyword>
<evidence type="ECO:0000256" key="1">
    <source>
        <dbReference type="ARBA" id="ARBA00004651"/>
    </source>
</evidence>
<dbReference type="SUPFAM" id="SSF51735">
    <property type="entry name" value="NAD(P)-binding Rossmann-fold domains"/>
    <property type="match status" value="2"/>
</dbReference>
<comment type="subcellular location">
    <subcellularLocation>
        <location evidence="1">Cell membrane</location>
        <topology evidence="1">Multi-pass membrane protein</topology>
    </subcellularLocation>
</comment>
<dbReference type="Pfam" id="PF02254">
    <property type="entry name" value="TrkA_N"/>
    <property type="match status" value="2"/>
</dbReference>
<dbReference type="PROSITE" id="PS50890">
    <property type="entry name" value="PUA"/>
    <property type="match status" value="1"/>
</dbReference>
<dbReference type="GO" id="GO:0008324">
    <property type="term" value="F:monoatomic cation transmembrane transporter activity"/>
    <property type="evidence" value="ECO:0007669"/>
    <property type="project" value="InterPro"/>
</dbReference>
<dbReference type="Proteomes" id="UP000186132">
    <property type="component" value="Unassembled WGS sequence"/>
</dbReference>
<dbReference type="Gene3D" id="3.40.50.720">
    <property type="entry name" value="NAD(P)-binding Rossmann-like Domain"/>
    <property type="match status" value="2"/>
</dbReference>
<protein>
    <submittedName>
        <fullName evidence="5">Trk K+ transport system, NAD-binding component</fullName>
    </submittedName>
</protein>
<feature type="transmembrane region" description="Helical" evidence="2">
    <location>
        <begin position="256"/>
        <end position="276"/>
    </location>
</feature>
<dbReference type="PROSITE" id="PS51201">
    <property type="entry name" value="RCK_N"/>
    <property type="match status" value="2"/>
</dbReference>
<dbReference type="InterPro" id="IPR003148">
    <property type="entry name" value="RCK_N"/>
</dbReference>